<dbReference type="SMART" id="SM00174">
    <property type="entry name" value="RHO"/>
    <property type="match status" value="1"/>
</dbReference>
<dbReference type="PROSITE" id="PS51421">
    <property type="entry name" value="RAS"/>
    <property type="match status" value="1"/>
</dbReference>
<dbReference type="SMART" id="SM00173">
    <property type="entry name" value="RAS"/>
    <property type="match status" value="1"/>
</dbReference>
<proteinExistence type="predicted"/>
<reference evidence="2 3" key="1">
    <citation type="submission" date="2024-04" db="EMBL/GenBank/DDBJ databases">
        <title>Tritrichomonas musculus Genome.</title>
        <authorList>
            <person name="Alves-Ferreira E."/>
            <person name="Grigg M."/>
            <person name="Lorenzi H."/>
            <person name="Galac M."/>
        </authorList>
    </citation>
    <scope>NUCLEOTIDE SEQUENCE [LARGE SCALE GENOMIC DNA]</scope>
    <source>
        <strain evidence="2 3">EAF2021</strain>
    </source>
</reference>
<evidence type="ECO:0000313" key="3">
    <source>
        <dbReference type="Proteomes" id="UP001470230"/>
    </source>
</evidence>
<organism evidence="2 3">
    <name type="scientific">Tritrichomonas musculus</name>
    <dbReference type="NCBI Taxonomy" id="1915356"/>
    <lineage>
        <taxon>Eukaryota</taxon>
        <taxon>Metamonada</taxon>
        <taxon>Parabasalia</taxon>
        <taxon>Tritrichomonadida</taxon>
        <taxon>Tritrichomonadidae</taxon>
        <taxon>Tritrichomonas</taxon>
    </lineage>
</organism>
<evidence type="ECO:0000256" key="1">
    <source>
        <dbReference type="ARBA" id="ARBA00022741"/>
    </source>
</evidence>
<dbReference type="Pfam" id="PF00071">
    <property type="entry name" value="Ras"/>
    <property type="match status" value="1"/>
</dbReference>
<dbReference type="InterPro" id="IPR027417">
    <property type="entry name" value="P-loop_NTPase"/>
</dbReference>
<dbReference type="InterPro" id="IPR001806">
    <property type="entry name" value="Small_GTPase"/>
</dbReference>
<dbReference type="EMBL" id="JAPFFF010000006">
    <property type="protein sequence ID" value="KAK8887593.1"/>
    <property type="molecule type" value="Genomic_DNA"/>
</dbReference>
<comment type="caution">
    <text evidence="2">The sequence shown here is derived from an EMBL/GenBank/DDBJ whole genome shotgun (WGS) entry which is preliminary data.</text>
</comment>
<protein>
    <submittedName>
        <fullName evidence="2">Ras- protein Rap-1A</fullName>
    </submittedName>
</protein>
<dbReference type="PROSITE" id="PS51419">
    <property type="entry name" value="RAB"/>
    <property type="match status" value="1"/>
</dbReference>
<dbReference type="Proteomes" id="UP001470230">
    <property type="component" value="Unassembled WGS sequence"/>
</dbReference>
<accession>A0ABR2K9Q3</accession>
<keyword evidence="1" id="KW-0547">Nucleotide-binding</keyword>
<sequence length="176" mass="19999">MDEILPKCYVFGMDSVGKTEIINKFKENIEVREKESSFVPITRSNGALLDVEIIEIPIGEENKMLLSRFNAFIAVYDVTNKSSFDSISEIINKSQPKQKIKIFSNLIIVGNKCDLKDSREVSEEEGKKLAKQYKDSKFIESSTIDNININEIFIKSADRIAQFSEKNIDTSCCLLI</sequence>
<dbReference type="PRINTS" id="PR00449">
    <property type="entry name" value="RASTRNSFRMNG"/>
</dbReference>
<dbReference type="SMART" id="SM00175">
    <property type="entry name" value="RAB"/>
    <property type="match status" value="1"/>
</dbReference>
<keyword evidence="3" id="KW-1185">Reference proteome</keyword>
<gene>
    <name evidence="2" type="ORF">M9Y10_038643</name>
</gene>
<dbReference type="Gene3D" id="3.40.50.300">
    <property type="entry name" value="P-loop containing nucleotide triphosphate hydrolases"/>
    <property type="match status" value="1"/>
</dbReference>
<dbReference type="SUPFAM" id="SSF52540">
    <property type="entry name" value="P-loop containing nucleoside triphosphate hydrolases"/>
    <property type="match status" value="1"/>
</dbReference>
<name>A0ABR2K9Q3_9EUKA</name>
<evidence type="ECO:0000313" key="2">
    <source>
        <dbReference type="EMBL" id="KAK8887593.1"/>
    </source>
</evidence>
<dbReference type="PANTHER" id="PTHR47978">
    <property type="match status" value="1"/>
</dbReference>